<name>A0A0P1AGE3_PLAHL</name>
<dbReference type="RefSeq" id="XP_024576192.1">
    <property type="nucleotide sequence ID" value="XM_024725412.1"/>
</dbReference>
<evidence type="ECO:0000313" key="3">
    <source>
        <dbReference type="Proteomes" id="UP000054928"/>
    </source>
</evidence>
<dbReference type="GeneID" id="36405112"/>
<reference evidence="3" key="1">
    <citation type="submission" date="2014-09" db="EMBL/GenBank/DDBJ databases">
        <authorList>
            <person name="Sharma Rahul"/>
            <person name="Thines Marco"/>
        </authorList>
    </citation>
    <scope>NUCLEOTIDE SEQUENCE [LARGE SCALE GENOMIC DNA]</scope>
</reference>
<organism evidence="2 3">
    <name type="scientific">Plasmopara halstedii</name>
    <name type="common">Downy mildew of sunflower</name>
    <dbReference type="NCBI Taxonomy" id="4781"/>
    <lineage>
        <taxon>Eukaryota</taxon>
        <taxon>Sar</taxon>
        <taxon>Stramenopiles</taxon>
        <taxon>Oomycota</taxon>
        <taxon>Peronosporomycetes</taxon>
        <taxon>Peronosporales</taxon>
        <taxon>Peronosporaceae</taxon>
        <taxon>Plasmopara</taxon>
    </lineage>
</organism>
<keyword evidence="3" id="KW-1185">Reference proteome</keyword>
<feature type="region of interest" description="Disordered" evidence="1">
    <location>
        <begin position="17"/>
        <end position="42"/>
    </location>
</feature>
<dbReference type="OMA" id="IWGSAKW"/>
<dbReference type="AlphaFoldDB" id="A0A0P1AGE3"/>
<dbReference type="EMBL" id="CCYD01000442">
    <property type="protein sequence ID" value="CEG39823.1"/>
    <property type="molecule type" value="Genomic_DNA"/>
</dbReference>
<evidence type="ECO:0000256" key="1">
    <source>
        <dbReference type="SAM" id="MobiDB-lite"/>
    </source>
</evidence>
<feature type="region of interest" description="Disordered" evidence="1">
    <location>
        <begin position="66"/>
        <end position="90"/>
    </location>
</feature>
<accession>A0A0P1AGE3</accession>
<feature type="compositionally biased region" description="Polar residues" evidence="1">
    <location>
        <begin position="72"/>
        <end position="90"/>
    </location>
</feature>
<dbReference type="OrthoDB" id="163367at2759"/>
<proteinExistence type="predicted"/>
<dbReference type="STRING" id="4781.A0A0P1AGE3"/>
<sequence>MTKSFITKAFPSPNKKLWGSHSSPIGVDDPTDVNMGSNDQSSDAVRGDICEIIVVAIQKVTSAASAAGDDANTLSPSQRQGSSIWSSTKWSNERSQLPERIICTVSSATTTKVSAHSERIGNNFIFDEKFVFERRENDAQYRNVTIDVSSAVPYFGRKRRLGQIEVDLETTFATQSSGPVSKRSTMKTANGSESDIEIHYVLHRLEVPNATAAAASRVLTRSSTSLNDDDDMDACGQIFPDLWYLC</sequence>
<dbReference type="Proteomes" id="UP000054928">
    <property type="component" value="Unassembled WGS sequence"/>
</dbReference>
<evidence type="ECO:0008006" key="4">
    <source>
        <dbReference type="Google" id="ProtNLM"/>
    </source>
</evidence>
<protein>
    <recommendedName>
        <fullName evidence="4">C2 domain-containing protein</fullName>
    </recommendedName>
</protein>
<evidence type="ECO:0000313" key="2">
    <source>
        <dbReference type="EMBL" id="CEG39823.1"/>
    </source>
</evidence>